<evidence type="ECO:0000259" key="4">
    <source>
        <dbReference type="SMART" id="SM01119"/>
    </source>
</evidence>
<evidence type="ECO:0000313" key="6">
    <source>
        <dbReference type="Proteomes" id="UP001320420"/>
    </source>
</evidence>
<accession>A0AAN9UK59</accession>
<keyword evidence="2" id="KW-0456">Lyase</keyword>
<reference evidence="5 6" key="1">
    <citation type="submission" date="2024-02" db="EMBL/GenBank/DDBJ databases">
        <title>De novo assembly and annotation of 12 fungi associated with fruit tree decline syndrome in Ontario, Canada.</title>
        <authorList>
            <person name="Sulman M."/>
            <person name="Ellouze W."/>
            <person name="Ilyukhin E."/>
        </authorList>
    </citation>
    <scope>NUCLEOTIDE SEQUENCE [LARGE SCALE GENOMIC DNA]</scope>
    <source>
        <strain evidence="5 6">M11/M66-122</strain>
    </source>
</reference>
<dbReference type="AlphaFoldDB" id="A0AAN9UK59"/>
<dbReference type="Gene3D" id="3.20.20.10">
    <property type="entry name" value="Alanine racemase"/>
    <property type="match status" value="1"/>
</dbReference>
<dbReference type="EMBL" id="JAKJXP020000083">
    <property type="protein sequence ID" value="KAK7748317.1"/>
    <property type="molecule type" value="Genomic_DNA"/>
</dbReference>
<feature type="domain" description="D-serine dehydratase-like" evidence="4">
    <location>
        <begin position="339"/>
        <end position="480"/>
    </location>
</feature>
<dbReference type="InterPro" id="IPR029066">
    <property type="entry name" value="PLP-binding_barrel"/>
</dbReference>
<dbReference type="Proteomes" id="UP001320420">
    <property type="component" value="Unassembled WGS sequence"/>
</dbReference>
<dbReference type="Pfam" id="PF14031">
    <property type="entry name" value="D-ser_dehydrat"/>
    <property type="match status" value="1"/>
</dbReference>
<dbReference type="InterPro" id="IPR042208">
    <property type="entry name" value="D-ser_dehydrat-like_sf"/>
</dbReference>
<gene>
    <name evidence="5" type="ORF">SLS62_008685</name>
</gene>
<dbReference type="Gene3D" id="2.40.37.20">
    <property type="entry name" value="D-serine dehydratase-like domain"/>
    <property type="match status" value="1"/>
</dbReference>
<dbReference type="Pfam" id="PF01168">
    <property type="entry name" value="Ala_racemase_N"/>
    <property type="match status" value="1"/>
</dbReference>
<dbReference type="SMART" id="SM01119">
    <property type="entry name" value="D-ser_dehydrat"/>
    <property type="match status" value="1"/>
</dbReference>
<dbReference type="InterPro" id="IPR026956">
    <property type="entry name" value="D-ser_dehydrat-like_dom"/>
</dbReference>
<dbReference type="GO" id="GO:0008721">
    <property type="term" value="F:D-serine ammonia-lyase activity"/>
    <property type="evidence" value="ECO:0007669"/>
    <property type="project" value="TreeGrafter"/>
</dbReference>
<evidence type="ECO:0000256" key="1">
    <source>
        <dbReference type="ARBA" id="ARBA00005323"/>
    </source>
</evidence>
<keyword evidence="6" id="KW-1185">Reference proteome</keyword>
<dbReference type="GO" id="GO:0036088">
    <property type="term" value="P:D-serine catabolic process"/>
    <property type="evidence" value="ECO:0007669"/>
    <property type="project" value="TreeGrafter"/>
</dbReference>
<comment type="similarity">
    <text evidence="1">Belongs to the DSD1 family.</text>
</comment>
<protein>
    <recommendedName>
        <fullName evidence="4">D-serine dehydratase-like domain-containing protein</fullName>
    </recommendedName>
</protein>
<dbReference type="SUPFAM" id="SSF51419">
    <property type="entry name" value="PLP-binding barrel"/>
    <property type="match status" value="1"/>
</dbReference>
<feature type="region of interest" description="Disordered" evidence="3">
    <location>
        <begin position="262"/>
        <end position="283"/>
    </location>
</feature>
<organism evidence="5 6">
    <name type="scientific">Diatrype stigma</name>
    <dbReference type="NCBI Taxonomy" id="117547"/>
    <lineage>
        <taxon>Eukaryota</taxon>
        <taxon>Fungi</taxon>
        <taxon>Dikarya</taxon>
        <taxon>Ascomycota</taxon>
        <taxon>Pezizomycotina</taxon>
        <taxon>Sordariomycetes</taxon>
        <taxon>Xylariomycetidae</taxon>
        <taxon>Xylariales</taxon>
        <taxon>Diatrypaceae</taxon>
        <taxon>Diatrype</taxon>
    </lineage>
</organism>
<sequence>MAWAETSKEALQARFVGKSLHDVGTPAVVLDLAILEDNCNLMLEAVEKLGLGWRAHIKTHKTTELTRLQVGDKSTSPANIMVSTVLEAENIAPLLREYRDAGRKVNVLYAFPLLGSYVDRLSRVAAQLGPGGLSVLVDHADQLQHIPILASKSGNRPQVFLKIDMGYHRAGVPPDAPECAHLVEALLGLEAAGSCDFLGLYCHAGHSYSTRRPWEALGLLEEELAQLQRVARVVKAARLSSSSPTAARPLVLSVGATPTATTIQHPDFQSSSSSAEGGKADVPVPVPVPDTLKALVRDLRADDGLALEVHAGVYPTLDLQQLATHSRDAARHLTADAIAISVVAEIASVYGASLGRHGEEAQGAEEALINAGTLALGREPVGQGEYAGWGVVTPWNGSGSAAPGPAFPAPASGKSGAAAAAAGCWQVGKISQEHGILRWWAGGDRGEAPPSPLRVGQRVRIWPNHACVTGTGYGWYLVVDSRNKGREDEVVDVWPRWRGW</sequence>
<comment type="caution">
    <text evidence="5">The sequence shown here is derived from an EMBL/GenBank/DDBJ whole genome shotgun (WGS) entry which is preliminary data.</text>
</comment>
<dbReference type="InterPro" id="IPR051466">
    <property type="entry name" value="D-amino_acid_metab_enzyme"/>
</dbReference>
<evidence type="ECO:0000256" key="2">
    <source>
        <dbReference type="ARBA" id="ARBA00023239"/>
    </source>
</evidence>
<dbReference type="InterPro" id="IPR001608">
    <property type="entry name" value="Ala_racemase_N"/>
</dbReference>
<feature type="compositionally biased region" description="Polar residues" evidence="3">
    <location>
        <begin position="262"/>
        <end position="275"/>
    </location>
</feature>
<dbReference type="PANTHER" id="PTHR28004:SF2">
    <property type="entry name" value="D-SERINE DEHYDRATASE"/>
    <property type="match status" value="1"/>
</dbReference>
<proteinExistence type="inferred from homology"/>
<dbReference type="PANTHER" id="PTHR28004">
    <property type="entry name" value="ZGC:162816-RELATED"/>
    <property type="match status" value="1"/>
</dbReference>
<name>A0AAN9UK59_9PEZI</name>
<evidence type="ECO:0000313" key="5">
    <source>
        <dbReference type="EMBL" id="KAK7748317.1"/>
    </source>
</evidence>
<evidence type="ECO:0000256" key="3">
    <source>
        <dbReference type="SAM" id="MobiDB-lite"/>
    </source>
</evidence>